<proteinExistence type="predicted"/>
<organism evidence="2 3">
    <name type="scientific">Ignelater luminosus</name>
    <name type="common">Cucubano</name>
    <name type="synonym">Pyrophorus luminosus</name>
    <dbReference type="NCBI Taxonomy" id="2038154"/>
    <lineage>
        <taxon>Eukaryota</taxon>
        <taxon>Metazoa</taxon>
        <taxon>Ecdysozoa</taxon>
        <taxon>Arthropoda</taxon>
        <taxon>Hexapoda</taxon>
        <taxon>Insecta</taxon>
        <taxon>Pterygota</taxon>
        <taxon>Neoptera</taxon>
        <taxon>Endopterygota</taxon>
        <taxon>Coleoptera</taxon>
        <taxon>Polyphaga</taxon>
        <taxon>Elateriformia</taxon>
        <taxon>Elateroidea</taxon>
        <taxon>Elateridae</taxon>
        <taxon>Agrypninae</taxon>
        <taxon>Pyrophorini</taxon>
        <taxon>Ignelater</taxon>
    </lineage>
</organism>
<keyword evidence="1" id="KW-0175">Coiled coil</keyword>
<feature type="coiled-coil region" evidence="1">
    <location>
        <begin position="27"/>
        <end position="54"/>
    </location>
</feature>
<sequence length="228" mass="25665">DSGNEDCGKSFNNLNGTQVASESEAVIHQTESEIRINESNIEFYEQNLNVANQDDIENANGQESNKQDSRSKVIYPIRYASQKGAKLEFGMDKMMAFTGILLVSGCNVNSRRRIYWEESDDVKDVLISCLILDIIRVGIDTDDKTLDVSSQNAWLLYRKVREQVSDVPDMDLLQFRCCVGKSLLAGHGTSPNRPEPTQRKRKHWMPDMATSAVSSLLNGKEIVFLLNL</sequence>
<reference evidence="2" key="1">
    <citation type="submission" date="2019-08" db="EMBL/GenBank/DDBJ databases">
        <title>The genome of the North American firefly Photinus pyralis.</title>
        <authorList>
            <consortium name="Photinus pyralis genome working group"/>
            <person name="Fallon T.R."/>
            <person name="Sander Lower S.E."/>
            <person name="Weng J.-K."/>
        </authorList>
    </citation>
    <scope>NUCLEOTIDE SEQUENCE</scope>
    <source>
        <strain evidence="2">TRF0915ILg1</strain>
        <tissue evidence="2">Whole body</tissue>
    </source>
</reference>
<protein>
    <submittedName>
        <fullName evidence="2">Uncharacterized protein</fullName>
    </submittedName>
</protein>
<feature type="non-terminal residue" evidence="2">
    <location>
        <position position="1"/>
    </location>
</feature>
<evidence type="ECO:0000313" key="2">
    <source>
        <dbReference type="EMBL" id="KAF2892087.1"/>
    </source>
</evidence>
<accession>A0A8K0CX90</accession>
<dbReference type="AlphaFoldDB" id="A0A8K0CX90"/>
<evidence type="ECO:0000256" key="1">
    <source>
        <dbReference type="SAM" id="Coils"/>
    </source>
</evidence>
<gene>
    <name evidence="2" type="ORF">ILUMI_14086</name>
</gene>
<comment type="caution">
    <text evidence="2">The sequence shown here is derived from an EMBL/GenBank/DDBJ whole genome shotgun (WGS) entry which is preliminary data.</text>
</comment>
<keyword evidence="3" id="KW-1185">Reference proteome</keyword>
<evidence type="ECO:0000313" key="3">
    <source>
        <dbReference type="Proteomes" id="UP000801492"/>
    </source>
</evidence>
<dbReference type="EMBL" id="VTPC01013853">
    <property type="protein sequence ID" value="KAF2892087.1"/>
    <property type="molecule type" value="Genomic_DNA"/>
</dbReference>
<name>A0A8K0CX90_IGNLU</name>
<dbReference type="Proteomes" id="UP000801492">
    <property type="component" value="Unassembled WGS sequence"/>
</dbReference>